<comment type="caution">
    <text evidence="2">The sequence shown here is derived from an EMBL/GenBank/DDBJ whole genome shotgun (WGS) entry which is preliminary data.</text>
</comment>
<sequence length="157" mass="17176">MDTIAYQVFGVSFCGARTQGPKGAEFLWDDADKNSGCTPWSASSVVSLDGLLSESVTFTNSYLESDSGVDDGLDIPLEVVDLFVDYAASFICVSTCILIRFRIPPRAFAVLRYHTALMKAVMFVIVSQSAGLIYITVIPPECLDFPKSLQRTTIITR</sequence>
<reference evidence="2" key="1">
    <citation type="submission" date="2019-07" db="EMBL/GenBank/DDBJ databases">
        <title>Annotation for the trematode Paragonimus miyazaki's.</title>
        <authorList>
            <person name="Choi Y.-J."/>
        </authorList>
    </citation>
    <scope>NUCLEOTIDE SEQUENCE</scope>
    <source>
        <strain evidence="2">Japan</strain>
    </source>
</reference>
<dbReference type="AlphaFoldDB" id="A0A8S9YNK7"/>
<evidence type="ECO:0000256" key="1">
    <source>
        <dbReference type="SAM" id="Phobius"/>
    </source>
</evidence>
<dbReference type="EMBL" id="JTDE01011471">
    <property type="protein sequence ID" value="KAF7234184.1"/>
    <property type="molecule type" value="Genomic_DNA"/>
</dbReference>
<keyword evidence="1" id="KW-0812">Transmembrane</keyword>
<evidence type="ECO:0000313" key="3">
    <source>
        <dbReference type="Proteomes" id="UP000822476"/>
    </source>
</evidence>
<gene>
    <name evidence="2" type="ORF">EG68_12382</name>
</gene>
<accession>A0A8S9YNK7</accession>
<feature type="transmembrane region" description="Helical" evidence="1">
    <location>
        <begin position="115"/>
        <end position="137"/>
    </location>
</feature>
<dbReference type="Proteomes" id="UP000822476">
    <property type="component" value="Unassembled WGS sequence"/>
</dbReference>
<organism evidence="2 3">
    <name type="scientific">Paragonimus skrjabini miyazakii</name>
    <dbReference type="NCBI Taxonomy" id="59628"/>
    <lineage>
        <taxon>Eukaryota</taxon>
        <taxon>Metazoa</taxon>
        <taxon>Spiralia</taxon>
        <taxon>Lophotrochozoa</taxon>
        <taxon>Platyhelminthes</taxon>
        <taxon>Trematoda</taxon>
        <taxon>Digenea</taxon>
        <taxon>Plagiorchiida</taxon>
        <taxon>Troglotremata</taxon>
        <taxon>Troglotrematidae</taxon>
        <taxon>Paragonimus</taxon>
    </lineage>
</organism>
<evidence type="ECO:0000313" key="2">
    <source>
        <dbReference type="EMBL" id="KAF7234184.1"/>
    </source>
</evidence>
<feature type="transmembrane region" description="Helical" evidence="1">
    <location>
        <begin position="83"/>
        <end position="103"/>
    </location>
</feature>
<dbReference type="OrthoDB" id="6263945at2759"/>
<protein>
    <submittedName>
        <fullName evidence="2">Uncharacterized protein</fullName>
    </submittedName>
</protein>
<name>A0A8S9YNK7_9TREM</name>
<keyword evidence="1" id="KW-1133">Transmembrane helix</keyword>
<keyword evidence="1" id="KW-0472">Membrane</keyword>
<proteinExistence type="predicted"/>
<keyword evidence="3" id="KW-1185">Reference proteome</keyword>